<comment type="caution">
    <text evidence="2">The sequence shown here is derived from an EMBL/GenBank/DDBJ whole genome shotgun (WGS) entry which is preliminary data.</text>
</comment>
<keyword evidence="3" id="KW-1185">Reference proteome</keyword>
<evidence type="ECO:0000313" key="2">
    <source>
        <dbReference type="EMBL" id="MPY66089.1"/>
    </source>
</evidence>
<organism evidence="2 3">
    <name type="scientific">Deinococcus terrestris</name>
    <dbReference type="NCBI Taxonomy" id="2651870"/>
    <lineage>
        <taxon>Bacteria</taxon>
        <taxon>Thermotogati</taxon>
        <taxon>Deinococcota</taxon>
        <taxon>Deinococci</taxon>
        <taxon>Deinococcales</taxon>
        <taxon>Deinococcaceae</taxon>
        <taxon>Deinococcus</taxon>
    </lineage>
</organism>
<name>A0A7X1NVC6_9DEIO</name>
<dbReference type="AlphaFoldDB" id="A0A7X1NVC6"/>
<sequence length="332" mass="34485">MLALLALAPLTAAQTAASERRVPPDPLVVVGIAPAALPVTPGASAGLVAVRGRYSAHVRLLDAATGEGRRSVMLPPEALLDVPPALSHDGRWIAVALTPDPLTRAGRVGVLSTYQTSASALTFQKLLVAGGLTGTTRLTFSPDGTRLAAGNRNGYAQLWDWTAARRVTTVTSQGGGEPTALPFSPDSRLFAPLFRGQTKTRLFESGTGALRATLNGVGYGTFTPDSAGMLASRGRLIRLSDGKELPAPAYLAGTSGVVGFSADGSRVLVRRTGVDVQGREWLELREVATGRTLGAITRVWDGWPEALSPDGTTLIGGDGEGGVRLLPLAPPR</sequence>
<protein>
    <submittedName>
        <fullName evidence="2">WD40 repeat domain-containing protein</fullName>
    </submittedName>
</protein>
<gene>
    <name evidence="2" type="ORF">F8S09_05175</name>
</gene>
<dbReference type="InterPro" id="IPR015943">
    <property type="entry name" value="WD40/YVTN_repeat-like_dom_sf"/>
</dbReference>
<reference evidence="2 3" key="1">
    <citation type="submission" date="2019-10" db="EMBL/GenBank/DDBJ databases">
        <title>Deinococcus sp. isolated from soil.</title>
        <authorList>
            <person name="Li Y."/>
            <person name="Wang J."/>
        </authorList>
    </citation>
    <scope>NUCLEOTIDE SEQUENCE [LARGE SCALE GENOMIC DNA]</scope>
    <source>
        <strain evidence="2 3">SDU3-2</strain>
    </source>
</reference>
<dbReference type="InterPro" id="IPR001680">
    <property type="entry name" value="WD40_rpt"/>
</dbReference>
<dbReference type="InterPro" id="IPR011044">
    <property type="entry name" value="Quino_amine_DH_bsu"/>
</dbReference>
<accession>A0A7X1NVC6</accession>
<feature type="repeat" description="WD" evidence="1">
    <location>
        <begin position="128"/>
        <end position="169"/>
    </location>
</feature>
<evidence type="ECO:0000256" key="1">
    <source>
        <dbReference type="PROSITE-ProRule" id="PRU00221"/>
    </source>
</evidence>
<dbReference type="EMBL" id="WBSL01000001">
    <property type="protein sequence ID" value="MPY66089.1"/>
    <property type="molecule type" value="Genomic_DNA"/>
</dbReference>
<dbReference type="Gene3D" id="2.130.10.10">
    <property type="entry name" value="YVTN repeat-like/Quinoprotein amine dehydrogenase"/>
    <property type="match status" value="1"/>
</dbReference>
<dbReference type="Pfam" id="PF00400">
    <property type="entry name" value="WD40"/>
    <property type="match status" value="1"/>
</dbReference>
<evidence type="ECO:0000313" key="3">
    <source>
        <dbReference type="Proteomes" id="UP000484842"/>
    </source>
</evidence>
<dbReference type="SUPFAM" id="SSF50969">
    <property type="entry name" value="YVTN repeat-like/Quinoprotein amine dehydrogenase"/>
    <property type="match status" value="1"/>
</dbReference>
<proteinExistence type="predicted"/>
<dbReference type="Proteomes" id="UP000484842">
    <property type="component" value="Unassembled WGS sequence"/>
</dbReference>
<dbReference type="PROSITE" id="PS50082">
    <property type="entry name" value="WD_REPEATS_2"/>
    <property type="match status" value="1"/>
</dbReference>
<keyword evidence="1" id="KW-0853">WD repeat</keyword>